<dbReference type="AlphaFoldDB" id="A0A437PXE5"/>
<organism evidence="2 3">
    <name type="scientific">Sandaracinomonas limnophila</name>
    <dbReference type="NCBI Taxonomy" id="1862386"/>
    <lineage>
        <taxon>Bacteria</taxon>
        <taxon>Pseudomonadati</taxon>
        <taxon>Bacteroidota</taxon>
        <taxon>Cytophagia</taxon>
        <taxon>Cytophagales</taxon>
        <taxon>Flectobacillaceae</taxon>
        <taxon>Sandaracinomonas</taxon>
    </lineage>
</organism>
<gene>
    <name evidence="2" type="ORF">EOJ36_02715</name>
</gene>
<evidence type="ECO:0000256" key="1">
    <source>
        <dbReference type="SAM" id="Phobius"/>
    </source>
</evidence>
<sequence>MKNFKIYLFASIAYAGLSSFGLVNHADLIKNSSKIIPLDSLQNQSTVSMSLVEKESKLFINKSINKPKQEEEKANSINLVSKVAYFILLGTKAILTSLLKLFTL</sequence>
<evidence type="ECO:0000313" key="3">
    <source>
        <dbReference type="Proteomes" id="UP000282832"/>
    </source>
</evidence>
<dbReference type="EMBL" id="SACY01000001">
    <property type="protein sequence ID" value="RVU26927.1"/>
    <property type="molecule type" value="Genomic_DNA"/>
</dbReference>
<keyword evidence="1" id="KW-0472">Membrane</keyword>
<dbReference type="RefSeq" id="WP_127802478.1">
    <property type="nucleotide sequence ID" value="NZ_SACY01000001.1"/>
</dbReference>
<dbReference type="Proteomes" id="UP000282832">
    <property type="component" value="Unassembled WGS sequence"/>
</dbReference>
<accession>A0A437PXE5</accession>
<evidence type="ECO:0000313" key="2">
    <source>
        <dbReference type="EMBL" id="RVU26927.1"/>
    </source>
</evidence>
<comment type="caution">
    <text evidence="2">The sequence shown here is derived from an EMBL/GenBank/DDBJ whole genome shotgun (WGS) entry which is preliminary data.</text>
</comment>
<keyword evidence="1" id="KW-1133">Transmembrane helix</keyword>
<feature type="transmembrane region" description="Helical" evidence="1">
    <location>
        <begin position="83"/>
        <end position="102"/>
    </location>
</feature>
<name>A0A437PXE5_9BACT</name>
<proteinExistence type="predicted"/>
<protein>
    <submittedName>
        <fullName evidence="2">Uncharacterized protein</fullName>
    </submittedName>
</protein>
<keyword evidence="1" id="KW-0812">Transmembrane</keyword>
<feature type="transmembrane region" description="Helical" evidence="1">
    <location>
        <begin position="6"/>
        <end position="24"/>
    </location>
</feature>
<reference evidence="2 3" key="1">
    <citation type="submission" date="2019-01" db="EMBL/GenBank/DDBJ databases">
        <authorList>
            <person name="Chen W.-M."/>
        </authorList>
    </citation>
    <scope>NUCLEOTIDE SEQUENCE [LARGE SCALE GENOMIC DNA]</scope>
    <source>
        <strain evidence="2 3">FSY-15</strain>
    </source>
</reference>
<keyword evidence="3" id="KW-1185">Reference proteome</keyword>